<organism evidence="4 5">
    <name type="scientific">Ooceraea biroi</name>
    <name type="common">Clonal raider ant</name>
    <name type="synonym">Cerapachys biroi</name>
    <dbReference type="NCBI Taxonomy" id="2015173"/>
    <lineage>
        <taxon>Eukaryota</taxon>
        <taxon>Metazoa</taxon>
        <taxon>Ecdysozoa</taxon>
        <taxon>Arthropoda</taxon>
        <taxon>Hexapoda</taxon>
        <taxon>Insecta</taxon>
        <taxon>Pterygota</taxon>
        <taxon>Neoptera</taxon>
        <taxon>Endopterygota</taxon>
        <taxon>Hymenoptera</taxon>
        <taxon>Apocrita</taxon>
        <taxon>Aculeata</taxon>
        <taxon>Formicoidea</taxon>
        <taxon>Formicidae</taxon>
        <taxon>Dorylinae</taxon>
        <taxon>Ooceraea</taxon>
    </lineage>
</organism>
<keyword evidence="1" id="KW-0479">Metal-binding</keyword>
<dbReference type="InterPro" id="IPR001878">
    <property type="entry name" value="Znf_CCHC"/>
</dbReference>
<dbReference type="PROSITE" id="PS50158">
    <property type="entry name" value="ZF_CCHC"/>
    <property type="match status" value="2"/>
</dbReference>
<gene>
    <name evidence="4" type="ORF">DMN91_012353</name>
</gene>
<dbReference type="PANTHER" id="PTHR23002">
    <property type="entry name" value="ZINC FINGER CCHC DOMAIN CONTAINING PROTEIN"/>
    <property type="match status" value="1"/>
</dbReference>
<dbReference type="Pfam" id="PF00098">
    <property type="entry name" value="zf-CCHC"/>
    <property type="match status" value="1"/>
</dbReference>
<feature type="region of interest" description="Disordered" evidence="2">
    <location>
        <begin position="230"/>
        <end position="249"/>
    </location>
</feature>
<evidence type="ECO:0000256" key="1">
    <source>
        <dbReference type="PROSITE-ProRule" id="PRU00047"/>
    </source>
</evidence>
<reference evidence="4 5" key="1">
    <citation type="journal article" date="2018" name="Genome Res.">
        <title>The genomic architecture and molecular evolution of ant odorant receptors.</title>
        <authorList>
            <person name="McKenzie S.K."/>
            <person name="Kronauer D.J.C."/>
        </authorList>
    </citation>
    <scope>NUCLEOTIDE SEQUENCE [LARGE SCALE GENOMIC DNA]</scope>
    <source>
        <strain evidence="4">Clonal line C1</strain>
    </source>
</reference>
<evidence type="ECO:0000313" key="4">
    <source>
        <dbReference type="EMBL" id="RLU15359.1"/>
    </source>
</evidence>
<feature type="compositionally biased region" description="Polar residues" evidence="2">
    <location>
        <begin position="266"/>
        <end position="280"/>
    </location>
</feature>
<feature type="domain" description="CCHC-type" evidence="3">
    <location>
        <begin position="346"/>
        <end position="360"/>
    </location>
</feature>
<dbReference type="Proteomes" id="UP000279307">
    <property type="component" value="Chromosome 13"/>
</dbReference>
<evidence type="ECO:0000256" key="2">
    <source>
        <dbReference type="SAM" id="MobiDB-lite"/>
    </source>
</evidence>
<dbReference type="InterPro" id="IPR051714">
    <property type="entry name" value="Znf_CCHC_NABP"/>
</dbReference>
<feature type="region of interest" description="Disordered" evidence="2">
    <location>
        <begin position="266"/>
        <end position="319"/>
    </location>
</feature>
<evidence type="ECO:0000259" key="3">
    <source>
        <dbReference type="PROSITE" id="PS50158"/>
    </source>
</evidence>
<dbReference type="SMART" id="SM00343">
    <property type="entry name" value="ZnF_C2HC"/>
    <property type="match status" value="2"/>
</dbReference>
<protein>
    <recommendedName>
        <fullName evidence="3">CCHC-type domain-containing protein</fullName>
    </recommendedName>
</protein>
<feature type="domain" description="CCHC-type" evidence="3">
    <location>
        <begin position="324"/>
        <end position="338"/>
    </location>
</feature>
<dbReference type="AlphaFoldDB" id="A0A3L8D537"/>
<accession>A0A3L8D537</accession>
<keyword evidence="1" id="KW-0863">Zinc-finger</keyword>
<comment type="caution">
    <text evidence="4">The sequence shown here is derived from an EMBL/GenBank/DDBJ whole genome shotgun (WGS) entry which is preliminary data.</text>
</comment>
<dbReference type="GO" id="GO:0003676">
    <property type="term" value="F:nucleic acid binding"/>
    <property type="evidence" value="ECO:0007669"/>
    <property type="project" value="InterPro"/>
</dbReference>
<sequence>MNGDDALAWIDKLTQEQTTAYLEQRGLDTRGILPTLRERLRQDERTRRTGPSLATTADSLTRTTPTQALGATALFPDEVEAAVDRSDPARIPTHRAPRGERKRPDYFTLLEEDPYRHPPTFEVPRGGGTHFARASAVDACNLLRRWNLSFSGRRGSDAEAFLARLQEARAIITVSDIDLFKCLPLFLSEVALYWYQLENENWRSWAEFEIAWRRRFGDPDYEYALRDEIARRTQGEQEPEERNYRPPLPPEQSFFPELAYRGPQSKNKTAATIATTSAVQNPGGGRKKKRAEPSTAVNDDVATAASAVPATQTRGTPAATSTTKCWNCDKLGHRARDCGEAKQTYCYRCGKRGHTTRTCPTCTGNENRSALVRRFWARFLLLRDYISENYNSFWAELYELGDELRRLQCVEGTHEVHKVAELGDRTTQTDEVIRGTVDAATQIGADGPVGLRTRGTQTEPGPHVAAPRSFVLVPGI</sequence>
<dbReference type="GO" id="GO:0008270">
    <property type="term" value="F:zinc ion binding"/>
    <property type="evidence" value="ECO:0007669"/>
    <property type="project" value="UniProtKB-KW"/>
</dbReference>
<dbReference type="SUPFAM" id="SSF57756">
    <property type="entry name" value="Retrovirus zinc finger-like domains"/>
    <property type="match status" value="1"/>
</dbReference>
<keyword evidence="1" id="KW-0862">Zinc</keyword>
<feature type="compositionally biased region" description="Polar residues" evidence="2">
    <location>
        <begin position="309"/>
        <end position="319"/>
    </location>
</feature>
<evidence type="ECO:0000313" key="5">
    <source>
        <dbReference type="Proteomes" id="UP000279307"/>
    </source>
</evidence>
<dbReference type="EMBL" id="QOIP01000013">
    <property type="protein sequence ID" value="RLU15359.1"/>
    <property type="molecule type" value="Genomic_DNA"/>
</dbReference>
<name>A0A3L8D537_OOCBI</name>
<dbReference type="OrthoDB" id="7692176at2759"/>
<feature type="compositionally biased region" description="Basic and acidic residues" evidence="2">
    <location>
        <begin position="230"/>
        <end position="244"/>
    </location>
</feature>
<proteinExistence type="predicted"/>
<dbReference type="InterPro" id="IPR036875">
    <property type="entry name" value="Znf_CCHC_sf"/>
</dbReference>
<dbReference type="Gene3D" id="4.10.60.10">
    <property type="entry name" value="Zinc finger, CCHC-type"/>
    <property type="match status" value="1"/>
</dbReference>